<organism evidence="1 2">
    <name type="scientific">Vaccinium darrowii</name>
    <dbReference type="NCBI Taxonomy" id="229202"/>
    <lineage>
        <taxon>Eukaryota</taxon>
        <taxon>Viridiplantae</taxon>
        <taxon>Streptophyta</taxon>
        <taxon>Embryophyta</taxon>
        <taxon>Tracheophyta</taxon>
        <taxon>Spermatophyta</taxon>
        <taxon>Magnoliopsida</taxon>
        <taxon>eudicotyledons</taxon>
        <taxon>Gunneridae</taxon>
        <taxon>Pentapetalae</taxon>
        <taxon>asterids</taxon>
        <taxon>Ericales</taxon>
        <taxon>Ericaceae</taxon>
        <taxon>Vaccinioideae</taxon>
        <taxon>Vaccinieae</taxon>
        <taxon>Vaccinium</taxon>
    </lineage>
</organism>
<dbReference type="Proteomes" id="UP000828048">
    <property type="component" value="Chromosome 11"/>
</dbReference>
<evidence type="ECO:0000313" key="1">
    <source>
        <dbReference type="EMBL" id="KAH7853760.1"/>
    </source>
</evidence>
<evidence type="ECO:0000313" key="2">
    <source>
        <dbReference type="Proteomes" id="UP000828048"/>
    </source>
</evidence>
<protein>
    <submittedName>
        <fullName evidence="1">Uncharacterized protein</fullName>
    </submittedName>
</protein>
<dbReference type="EMBL" id="CM037161">
    <property type="protein sequence ID" value="KAH7853760.1"/>
    <property type="molecule type" value="Genomic_DNA"/>
</dbReference>
<sequence>MYNVSSVPNEVFDQTADLQLKWPPWVCGNCEAEGKFCDLKRLLIITGVTVGSSLLLVTLLATHCFHRQKELKRENQRKIERFLDNYKTLKPARFSYAYTKKITAQFKDKVRQGGYGTVYRGQLSNDVHVAVKILNNTKGNGEEFINEVGIIEKFASSDHYMSLLGWRKMLGIAMGIAKGIEYLHPGCDQRILHFNIKPHNILLDDNLNPKISDFGQAKLCSKEQRIVSMTTARGTIGYTAPEVFSRNFGNVSYEADIYSFGMLLLEIDEEDAKSAKKLTIVGLWCIQWYPVDRPLMHAVIQMLEGDGGTLIKPPSPFVEANSTIASGKASGRPFTRELDIIQSNRFGVVGVLRAAEAEVEEGGNGGGGEEDGRDGVGFGGVGESEGGDVDGEGGGEVVGGGGRRWKLWVGGGNMQRGGEGIGFGGER</sequence>
<gene>
    <name evidence="1" type="ORF">Vadar_006299</name>
</gene>
<reference evidence="1 2" key="1">
    <citation type="journal article" date="2021" name="Hortic Res">
        <title>High-quality reference genome and annotation aids understanding of berry development for evergreen blueberry (Vaccinium darrowii).</title>
        <authorList>
            <person name="Yu J."/>
            <person name="Hulse-Kemp A.M."/>
            <person name="Babiker E."/>
            <person name="Staton M."/>
        </authorList>
    </citation>
    <scope>NUCLEOTIDE SEQUENCE [LARGE SCALE GENOMIC DNA]</scope>
    <source>
        <strain evidence="2">cv. NJ 8807/NJ 8810</strain>
        <tissue evidence="1">Young leaf</tissue>
    </source>
</reference>
<proteinExistence type="predicted"/>
<comment type="caution">
    <text evidence="1">The sequence shown here is derived from an EMBL/GenBank/DDBJ whole genome shotgun (WGS) entry which is preliminary data.</text>
</comment>
<accession>A0ACB7YJT6</accession>
<name>A0ACB7YJT6_9ERIC</name>
<keyword evidence="2" id="KW-1185">Reference proteome</keyword>